<feature type="region of interest" description="Disordered" evidence="2">
    <location>
        <begin position="1"/>
        <end position="69"/>
    </location>
</feature>
<keyword evidence="1" id="KW-0175">Coiled coil</keyword>
<dbReference type="EMBL" id="SRMA01025861">
    <property type="protein sequence ID" value="TRY90307.1"/>
    <property type="molecule type" value="Genomic_DNA"/>
</dbReference>
<dbReference type="GO" id="GO:0007099">
    <property type="term" value="P:centriole replication"/>
    <property type="evidence" value="ECO:0007669"/>
    <property type="project" value="InterPro"/>
</dbReference>
<feature type="region of interest" description="Disordered" evidence="2">
    <location>
        <begin position="717"/>
        <end position="793"/>
    </location>
</feature>
<dbReference type="PANTHER" id="PTHR34439:SF1">
    <property type="entry name" value="CENTROBIN"/>
    <property type="match status" value="1"/>
</dbReference>
<feature type="compositionally biased region" description="Polar residues" evidence="2">
    <location>
        <begin position="733"/>
        <end position="752"/>
    </location>
</feature>
<dbReference type="GO" id="GO:0005814">
    <property type="term" value="C:centriole"/>
    <property type="evidence" value="ECO:0007669"/>
    <property type="project" value="TreeGrafter"/>
</dbReference>
<feature type="compositionally biased region" description="Basic and acidic residues" evidence="2">
    <location>
        <begin position="753"/>
        <end position="764"/>
    </location>
</feature>
<feature type="region of interest" description="Disordered" evidence="2">
    <location>
        <begin position="648"/>
        <end position="702"/>
    </location>
</feature>
<feature type="compositionally biased region" description="Polar residues" evidence="2">
    <location>
        <begin position="39"/>
        <end position="52"/>
    </location>
</feature>
<name>A0A553QK38_9TELE</name>
<dbReference type="AlphaFoldDB" id="A0A553QK38"/>
<reference evidence="3 4" key="1">
    <citation type="journal article" date="2019" name="Sci. Data">
        <title>Hybrid genome assembly and annotation of Danionella translucida.</title>
        <authorList>
            <person name="Kadobianskyi M."/>
            <person name="Schulze L."/>
            <person name="Schuelke M."/>
            <person name="Judkewitz B."/>
        </authorList>
    </citation>
    <scope>NUCLEOTIDE SEQUENCE [LARGE SCALE GENOMIC DNA]</scope>
    <source>
        <strain evidence="3 4">Bolton</strain>
    </source>
</reference>
<evidence type="ECO:0000256" key="2">
    <source>
        <dbReference type="SAM" id="MobiDB-lite"/>
    </source>
</evidence>
<dbReference type="PANTHER" id="PTHR34439">
    <property type="entry name" value="CENTROBIN"/>
    <property type="match status" value="1"/>
</dbReference>
<sequence>MTQKRTSGPSRRGWKRDAIRDPLMMSGSSWPSSPLAASRQVSARLYSSLQHSRQQEDNGHGSQLRQVSFSLSSPDLSALRMSEAAPPLLSEKLERGCLDPTSHHAISSGVESEAEEAELTIEKSMSNESEVSGKKHMQEMESVRRHLQSILRSSHPSERHGLTNHLVAGSQLLLDDSQESEATSYLLRDAADLFPRYARLRSDSNCAASELHLLREALERERERRKESEAQVCSLLSRLLHLQQQLTLAVAADRKKDAMIEQLDKTLVKVVEGWKAHDQDRNEELKQLQKKEKEAESMIKQHTQDLEAVQGSLSQAQAALEQEQSLSQQLQSGNTRLEQEASDLRVCLEDLKQEELKLRRDAQKLREELHTLQMESNKTTTQLQQDKEELRKHTLELQEQLSKQTLECAREETERKVQKELETVKRERDRVREERELEQSRWEAQKAQMEVQFALSLEQQMSERLQAVHEENASYSTQLRQQHRKQLLDLSARHERELAAQLEQSRSERQGREEKLRILSVRLAELQDQLGVMAAAKRKLETQREELVSSLQGMMRSHWAETLRLLTNQEQVEGVRGGFCSSHLSAPQAVVLHLSREKEREKLRNTGARSHTYRLSESVEDSSSSSVFRFSDCSALWVRPEFSEQEALKGETLSHPHSHTPANNNTGGLVGGQSHSELSENAPPLSEEVIPSKIRDSTSISEDRQNELQYYVSKLLDRSPGEPLDQPIRKQHSCTSTNTAERLLTQSSSNPEPKQEKPLHHREGPPINQYREGVQPIRDEEFRESGGDEEHQR</sequence>
<proteinExistence type="predicted"/>
<protein>
    <submittedName>
        <fullName evidence="3">Uncharacterized protein</fullName>
    </submittedName>
</protein>
<comment type="caution">
    <text evidence="3">The sequence shown here is derived from an EMBL/GenBank/DDBJ whole genome shotgun (WGS) entry which is preliminary data.</text>
</comment>
<feature type="compositionally biased region" description="Basic and acidic residues" evidence="2">
    <location>
        <begin position="777"/>
        <end position="793"/>
    </location>
</feature>
<evidence type="ECO:0000313" key="4">
    <source>
        <dbReference type="Proteomes" id="UP000316079"/>
    </source>
</evidence>
<feature type="coiled-coil region" evidence="1">
    <location>
        <begin position="281"/>
        <end position="450"/>
    </location>
</feature>
<accession>A0A553QK38</accession>
<organism evidence="3 4">
    <name type="scientific">Danionella cerebrum</name>
    <dbReference type="NCBI Taxonomy" id="2873325"/>
    <lineage>
        <taxon>Eukaryota</taxon>
        <taxon>Metazoa</taxon>
        <taxon>Chordata</taxon>
        <taxon>Craniata</taxon>
        <taxon>Vertebrata</taxon>
        <taxon>Euteleostomi</taxon>
        <taxon>Actinopterygii</taxon>
        <taxon>Neopterygii</taxon>
        <taxon>Teleostei</taxon>
        <taxon>Ostariophysi</taxon>
        <taxon>Cypriniformes</taxon>
        <taxon>Danionidae</taxon>
        <taxon>Danioninae</taxon>
        <taxon>Danionella</taxon>
    </lineage>
</organism>
<dbReference type="Proteomes" id="UP000316079">
    <property type="component" value="Unassembled WGS sequence"/>
</dbReference>
<dbReference type="GO" id="GO:1902410">
    <property type="term" value="P:mitotic cytokinetic process"/>
    <property type="evidence" value="ECO:0007669"/>
    <property type="project" value="TreeGrafter"/>
</dbReference>
<gene>
    <name evidence="3" type="ORF">DNTS_017535</name>
</gene>
<evidence type="ECO:0000313" key="3">
    <source>
        <dbReference type="EMBL" id="TRY90307.1"/>
    </source>
</evidence>
<dbReference type="InterPro" id="IPR038923">
    <property type="entry name" value="Centrobin"/>
</dbReference>
<dbReference type="GO" id="GO:0051299">
    <property type="term" value="P:centrosome separation"/>
    <property type="evidence" value="ECO:0007669"/>
    <property type="project" value="TreeGrafter"/>
</dbReference>
<feature type="compositionally biased region" description="Polar residues" evidence="2">
    <location>
        <begin position="60"/>
        <end position="69"/>
    </location>
</feature>
<dbReference type="OrthoDB" id="8190486at2759"/>
<dbReference type="GO" id="GO:0005813">
    <property type="term" value="C:centrosome"/>
    <property type="evidence" value="ECO:0007669"/>
    <property type="project" value="TreeGrafter"/>
</dbReference>
<dbReference type="GO" id="GO:1902017">
    <property type="term" value="P:regulation of cilium assembly"/>
    <property type="evidence" value="ECO:0007669"/>
    <property type="project" value="InterPro"/>
</dbReference>
<keyword evidence="4" id="KW-1185">Reference proteome</keyword>
<feature type="compositionally biased region" description="Basic and acidic residues" evidence="2">
    <location>
        <begin position="693"/>
        <end position="702"/>
    </location>
</feature>
<evidence type="ECO:0000256" key="1">
    <source>
        <dbReference type="SAM" id="Coils"/>
    </source>
</evidence>
<feature type="coiled-coil region" evidence="1">
    <location>
        <begin position="484"/>
        <end position="546"/>
    </location>
</feature>